<sequence>MPDGPAANYFNDDEEEETTNISAVNTDFLADSSHGRKRKALIASDSDDEVANQSAPVPRLSSPPPPKVLKPSPFSPRLAKHGHLKVSSIKPNTSFTVVETPAVIPTGLQSKSAEAVVLETTISPRPQAAAIDICPTAAQVATSSDIIPTATPSPVPTFTTVVDAPSADKGKQKQGSPVAAGPTAGSNTERTVSEEIIGWRYGPAPDQVAILDRVEDQKNMTRLIQLVSESSDLVLKVVKNSNAKDTLLERIAPLAEKAKQAQEELAILRNEVAGYRDIRSNFKDKLRAFLGHDPAIFEAKKQAEEQLQKLQAELTLLQSKNQELAKEKDLAEKKLAHDVALSVKSDEKAKKYKDKLKTLMDKHEELRTSNAKEISSMKMKLNNDLYKMKAELDEARRTSAELCEDAEPILDTLYTATAGSNASSF</sequence>
<dbReference type="HOGENOM" id="CLU_036755_0_0_1"/>
<dbReference type="Proteomes" id="UP000032180">
    <property type="component" value="Chromosome 8"/>
</dbReference>
<feature type="region of interest" description="Disordered" evidence="2">
    <location>
        <begin position="1"/>
        <end position="26"/>
    </location>
</feature>
<dbReference type="EnsemblPlants" id="LPERR08G07280.1">
    <property type="protein sequence ID" value="LPERR08G07280.1"/>
    <property type="gene ID" value="LPERR08G07280"/>
</dbReference>
<keyword evidence="4" id="KW-1185">Reference proteome</keyword>
<reference evidence="4" key="2">
    <citation type="submission" date="2013-12" db="EMBL/GenBank/DDBJ databases">
        <authorList>
            <person name="Yu Y."/>
            <person name="Lee S."/>
            <person name="de Baynast K."/>
            <person name="Wissotski M."/>
            <person name="Liu L."/>
            <person name="Talag J."/>
            <person name="Goicoechea J."/>
            <person name="Angelova A."/>
            <person name="Jetty R."/>
            <person name="Kudrna D."/>
            <person name="Golser W."/>
            <person name="Rivera L."/>
            <person name="Zhang J."/>
            <person name="Wing R."/>
        </authorList>
    </citation>
    <scope>NUCLEOTIDE SEQUENCE</scope>
</reference>
<dbReference type="Gramene" id="LPERR08G07280.1">
    <property type="protein sequence ID" value="LPERR08G07280.1"/>
    <property type="gene ID" value="LPERR08G07280"/>
</dbReference>
<evidence type="ECO:0000313" key="4">
    <source>
        <dbReference type="Proteomes" id="UP000032180"/>
    </source>
</evidence>
<feature type="region of interest" description="Disordered" evidence="2">
    <location>
        <begin position="166"/>
        <end position="189"/>
    </location>
</feature>
<feature type="coiled-coil region" evidence="1">
    <location>
        <begin position="244"/>
        <end position="398"/>
    </location>
</feature>
<reference evidence="3" key="3">
    <citation type="submission" date="2015-04" db="UniProtKB">
        <authorList>
            <consortium name="EnsemblPlants"/>
        </authorList>
    </citation>
    <scope>IDENTIFICATION</scope>
</reference>
<evidence type="ECO:0000256" key="2">
    <source>
        <dbReference type="SAM" id="MobiDB-lite"/>
    </source>
</evidence>
<dbReference type="AlphaFoldDB" id="A0A0D9X602"/>
<organism evidence="3 4">
    <name type="scientific">Leersia perrieri</name>
    <dbReference type="NCBI Taxonomy" id="77586"/>
    <lineage>
        <taxon>Eukaryota</taxon>
        <taxon>Viridiplantae</taxon>
        <taxon>Streptophyta</taxon>
        <taxon>Embryophyta</taxon>
        <taxon>Tracheophyta</taxon>
        <taxon>Spermatophyta</taxon>
        <taxon>Magnoliopsida</taxon>
        <taxon>Liliopsida</taxon>
        <taxon>Poales</taxon>
        <taxon>Poaceae</taxon>
        <taxon>BOP clade</taxon>
        <taxon>Oryzoideae</taxon>
        <taxon>Oryzeae</taxon>
        <taxon>Oryzinae</taxon>
        <taxon>Leersia</taxon>
    </lineage>
</organism>
<feature type="region of interest" description="Disordered" evidence="2">
    <location>
        <begin position="41"/>
        <end position="85"/>
    </location>
</feature>
<evidence type="ECO:0000256" key="1">
    <source>
        <dbReference type="SAM" id="Coils"/>
    </source>
</evidence>
<keyword evidence="1" id="KW-0175">Coiled coil</keyword>
<protein>
    <submittedName>
        <fullName evidence="3">Uncharacterized protein</fullName>
    </submittedName>
</protein>
<reference evidence="3 4" key="1">
    <citation type="submission" date="2012-08" db="EMBL/GenBank/DDBJ databases">
        <title>Oryza genome evolution.</title>
        <authorList>
            <person name="Wing R.A."/>
        </authorList>
    </citation>
    <scope>NUCLEOTIDE SEQUENCE</scope>
</reference>
<proteinExistence type="predicted"/>
<name>A0A0D9X602_9ORYZ</name>
<evidence type="ECO:0000313" key="3">
    <source>
        <dbReference type="EnsemblPlants" id="LPERR08G07280.1"/>
    </source>
</evidence>
<accession>A0A0D9X602</accession>